<dbReference type="Proteomes" id="UP000193922">
    <property type="component" value="Unassembled WGS sequence"/>
</dbReference>
<keyword evidence="2" id="KW-1185">Reference proteome</keyword>
<dbReference type="InterPro" id="IPR015943">
    <property type="entry name" value="WD40/YVTN_repeat-like_dom_sf"/>
</dbReference>
<evidence type="ECO:0008006" key="3">
    <source>
        <dbReference type="Google" id="ProtNLM"/>
    </source>
</evidence>
<name>A0A1Y1VZ97_9FUNG</name>
<dbReference type="GO" id="GO:0034066">
    <property type="term" value="C:Ric1-Rgp1 guanyl-nucleotide exchange factor complex"/>
    <property type="evidence" value="ECO:0007669"/>
    <property type="project" value="InterPro"/>
</dbReference>
<gene>
    <name evidence="1" type="ORF">DL89DRAFT_72902</name>
</gene>
<comment type="caution">
    <text evidence="1">The sequence shown here is derived from an EMBL/GenBank/DDBJ whole genome shotgun (WGS) entry which is preliminary data.</text>
</comment>
<dbReference type="STRING" id="61395.A0A1Y1VZ97"/>
<dbReference type="AlphaFoldDB" id="A0A1Y1VZ97"/>
<accession>A0A1Y1VZ97</accession>
<dbReference type="RefSeq" id="XP_040740201.1">
    <property type="nucleotide sequence ID" value="XM_040892017.1"/>
</dbReference>
<sequence length="528" mass="57367">MCMRSLCTSGKSQRSSTGSRCSITLCVGRARHRGFRRLALAQRRTYKLPGDETMAVCAASSIHGAMVATRTHVHWLSWDGAMKKSMGVRDIYDNPLVHICQIVPIECRCGPSTVSVDLFLFSDGSVHMAFAGSADGKQPATVRTLRAQDVAGKFTVLDYSSVSQTMAVGTTSGEVLVYGIRAGSLDLVTKIPFDHGKAAHVSAVSWTPDGAAVACGYSTGHIVVRTVLGYELNATHLSNQPVQPQQGDSAVPAPSMLVWGQGATRLFAFSDCLAGQDRTLVSQQVDSLPFVRAALSTMPGEGNSKHICLYSGRQGVYAPLRIRGTGTRRPAAGPIVVCSADSIRHTLATTGRCALLLLTMTASTLPSLVCMVLASYNLSSGKWRLFRNQQQETSVSCVGGLLWYRDYLVAACVNHDCQDAPQLLFFPKNRPLDTTSDLHTVALESEPVSITCHNSILLVYCRNQTVYQYAIFDDANFIQVSFRRSVDLGRFTDAQRLRSLQWVPSALFDHRPAFLVHQGTTLRVLQGV</sequence>
<protein>
    <recommendedName>
        <fullName evidence="3">WD40 repeat-like protein</fullName>
    </recommendedName>
</protein>
<dbReference type="InterPro" id="IPR040096">
    <property type="entry name" value="Ric1"/>
</dbReference>
<evidence type="ECO:0000313" key="1">
    <source>
        <dbReference type="EMBL" id="ORX66174.1"/>
    </source>
</evidence>
<proteinExistence type="predicted"/>
<dbReference type="InterPro" id="IPR036322">
    <property type="entry name" value="WD40_repeat_dom_sf"/>
</dbReference>
<dbReference type="EMBL" id="MCFD01000017">
    <property type="protein sequence ID" value="ORX66174.1"/>
    <property type="molecule type" value="Genomic_DNA"/>
</dbReference>
<evidence type="ECO:0000313" key="2">
    <source>
        <dbReference type="Proteomes" id="UP000193922"/>
    </source>
</evidence>
<dbReference type="GeneID" id="63808665"/>
<dbReference type="PANTHER" id="PTHR22746:SF10">
    <property type="entry name" value="GUANINE NUCLEOTIDE EXCHANGE FACTOR SUBUNIT RIC1"/>
    <property type="match status" value="1"/>
</dbReference>
<dbReference type="GO" id="GO:0000139">
    <property type="term" value="C:Golgi membrane"/>
    <property type="evidence" value="ECO:0007669"/>
    <property type="project" value="TreeGrafter"/>
</dbReference>
<organism evidence="1 2">
    <name type="scientific">Linderina pennispora</name>
    <dbReference type="NCBI Taxonomy" id="61395"/>
    <lineage>
        <taxon>Eukaryota</taxon>
        <taxon>Fungi</taxon>
        <taxon>Fungi incertae sedis</taxon>
        <taxon>Zoopagomycota</taxon>
        <taxon>Kickxellomycotina</taxon>
        <taxon>Kickxellomycetes</taxon>
        <taxon>Kickxellales</taxon>
        <taxon>Kickxellaceae</taxon>
        <taxon>Linderina</taxon>
    </lineage>
</organism>
<dbReference type="Gene3D" id="2.130.10.10">
    <property type="entry name" value="YVTN repeat-like/Quinoprotein amine dehydrogenase"/>
    <property type="match status" value="1"/>
</dbReference>
<dbReference type="GO" id="GO:0006886">
    <property type="term" value="P:intracellular protein transport"/>
    <property type="evidence" value="ECO:0007669"/>
    <property type="project" value="InterPro"/>
</dbReference>
<dbReference type="SUPFAM" id="SSF50978">
    <property type="entry name" value="WD40 repeat-like"/>
    <property type="match status" value="1"/>
</dbReference>
<dbReference type="OrthoDB" id="67540at2759"/>
<dbReference type="GO" id="GO:0042147">
    <property type="term" value="P:retrograde transport, endosome to Golgi"/>
    <property type="evidence" value="ECO:0007669"/>
    <property type="project" value="TreeGrafter"/>
</dbReference>
<dbReference type="PANTHER" id="PTHR22746">
    <property type="entry name" value="RAB6A-GEF COMPLEX PARTNER PROTEIN 1"/>
    <property type="match status" value="1"/>
</dbReference>
<dbReference type="GO" id="GO:0005829">
    <property type="term" value="C:cytosol"/>
    <property type="evidence" value="ECO:0007669"/>
    <property type="project" value="TreeGrafter"/>
</dbReference>
<reference evidence="1 2" key="1">
    <citation type="submission" date="2016-07" db="EMBL/GenBank/DDBJ databases">
        <title>Pervasive Adenine N6-methylation of Active Genes in Fungi.</title>
        <authorList>
            <consortium name="DOE Joint Genome Institute"/>
            <person name="Mondo S.J."/>
            <person name="Dannebaum R.O."/>
            <person name="Kuo R.C."/>
            <person name="Labutti K."/>
            <person name="Haridas S."/>
            <person name="Kuo A."/>
            <person name="Salamov A."/>
            <person name="Ahrendt S.R."/>
            <person name="Lipzen A."/>
            <person name="Sullivan W."/>
            <person name="Andreopoulos W.B."/>
            <person name="Clum A."/>
            <person name="Lindquist E."/>
            <person name="Daum C."/>
            <person name="Ramamoorthy G.K."/>
            <person name="Gryganskyi A."/>
            <person name="Culley D."/>
            <person name="Magnuson J.K."/>
            <person name="James T.Y."/>
            <person name="O'Malley M.A."/>
            <person name="Stajich J.E."/>
            <person name="Spatafora J.W."/>
            <person name="Visel A."/>
            <person name="Grigoriev I.V."/>
        </authorList>
    </citation>
    <scope>NUCLEOTIDE SEQUENCE [LARGE SCALE GENOMIC DNA]</scope>
    <source>
        <strain evidence="1 2">ATCC 12442</strain>
    </source>
</reference>